<dbReference type="GO" id="GO:0006654">
    <property type="term" value="P:phosphatidic acid biosynthetic process"/>
    <property type="evidence" value="ECO:0007669"/>
    <property type="project" value="TreeGrafter"/>
</dbReference>
<dbReference type="CDD" id="cd07989">
    <property type="entry name" value="LPLAT_AGPAT-like"/>
    <property type="match status" value="1"/>
</dbReference>
<evidence type="ECO:0000256" key="3">
    <source>
        <dbReference type="ARBA" id="ARBA00023315"/>
    </source>
</evidence>
<proteinExistence type="predicted"/>
<dbReference type="Proteomes" id="UP000198703">
    <property type="component" value="Unassembled WGS sequence"/>
</dbReference>
<dbReference type="OrthoDB" id="5290997at2"/>
<keyword evidence="3 5" id="KW-0012">Acyltransferase</keyword>
<evidence type="ECO:0000313" key="5">
    <source>
        <dbReference type="EMBL" id="SDZ98327.1"/>
    </source>
</evidence>
<dbReference type="RefSeq" id="WP_093249417.1">
    <property type="nucleotide sequence ID" value="NZ_FNQM01000002.1"/>
</dbReference>
<name>A0A1H3XG12_9RHOB</name>
<gene>
    <name evidence="5" type="ORF">SAMN05444370_102410</name>
</gene>
<dbReference type="SMART" id="SM00563">
    <property type="entry name" value="PlsC"/>
    <property type="match status" value="1"/>
</dbReference>
<protein>
    <submittedName>
        <fullName evidence="5">1-acyl-sn-glycerol-3-phosphate acyltransferase</fullName>
    </submittedName>
</protein>
<keyword evidence="6" id="KW-1185">Reference proteome</keyword>
<evidence type="ECO:0000256" key="1">
    <source>
        <dbReference type="ARBA" id="ARBA00005189"/>
    </source>
</evidence>
<sequence length="257" mass="28082">MRVLAFNLFFYAFSFGVAATAWGVARFGSQAALRRLLAWWGRVTIGAVRLILGGRVEVRGRERLPAGAAIIAPKHQSELDAILLFSLFSDLTAVVMKELENYPFVGAMIAKLDLIAVAVDSGRQGRTQAVVAGATKALDEGRPVLIYPEGTLMSLGARERYRSGVWRIYAASGAPVVPVAQSLGAIWPRREWRKRTGRRGAVEFLEPIAPGLDEEAFMALLETRVEDATMKLIREHADGADLSAAEDRFARRAANEA</sequence>
<evidence type="ECO:0000256" key="2">
    <source>
        <dbReference type="ARBA" id="ARBA00022679"/>
    </source>
</evidence>
<reference evidence="5 6" key="1">
    <citation type="submission" date="2016-10" db="EMBL/GenBank/DDBJ databases">
        <authorList>
            <person name="de Groot N.N."/>
        </authorList>
    </citation>
    <scope>NUCLEOTIDE SEQUENCE [LARGE SCALE GENOMIC DNA]</scope>
    <source>
        <strain evidence="5 6">DSM 15345</strain>
    </source>
</reference>
<comment type="pathway">
    <text evidence="1">Lipid metabolism.</text>
</comment>
<accession>A0A1H3XG12</accession>
<dbReference type="SUPFAM" id="SSF69593">
    <property type="entry name" value="Glycerol-3-phosphate (1)-acyltransferase"/>
    <property type="match status" value="1"/>
</dbReference>
<dbReference type="STRING" id="89524.SAMN05444370_102410"/>
<dbReference type="EMBL" id="FNQM01000002">
    <property type="protein sequence ID" value="SDZ98327.1"/>
    <property type="molecule type" value="Genomic_DNA"/>
</dbReference>
<dbReference type="GO" id="GO:0003841">
    <property type="term" value="F:1-acylglycerol-3-phosphate O-acyltransferase activity"/>
    <property type="evidence" value="ECO:0007669"/>
    <property type="project" value="TreeGrafter"/>
</dbReference>
<organism evidence="5 6">
    <name type="scientific">Rubrimonas cliftonensis</name>
    <dbReference type="NCBI Taxonomy" id="89524"/>
    <lineage>
        <taxon>Bacteria</taxon>
        <taxon>Pseudomonadati</taxon>
        <taxon>Pseudomonadota</taxon>
        <taxon>Alphaproteobacteria</taxon>
        <taxon>Rhodobacterales</taxon>
        <taxon>Paracoccaceae</taxon>
        <taxon>Rubrimonas</taxon>
    </lineage>
</organism>
<feature type="domain" description="Phospholipid/glycerol acyltransferase" evidence="4">
    <location>
        <begin position="69"/>
        <end position="184"/>
    </location>
</feature>
<evidence type="ECO:0000259" key="4">
    <source>
        <dbReference type="SMART" id="SM00563"/>
    </source>
</evidence>
<dbReference type="Pfam" id="PF01553">
    <property type="entry name" value="Acyltransferase"/>
    <property type="match status" value="1"/>
</dbReference>
<keyword evidence="2 5" id="KW-0808">Transferase</keyword>
<dbReference type="PANTHER" id="PTHR10434:SF11">
    <property type="entry name" value="1-ACYL-SN-GLYCEROL-3-PHOSPHATE ACYLTRANSFERASE"/>
    <property type="match status" value="1"/>
</dbReference>
<dbReference type="PANTHER" id="PTHR10434">
    <property type="entry name" value="1-ACYL-SN-GLYCEROL-3-PHOSPHATE ACYLTRANSFERASE"/>
    <property type="match status" value="1"/>
</dbReference>
<evidence type="ECO:0000313" key="6">
    <source>
        <dbReference type="Proteomes" id="UP000198703"/>
    </source>
</evidence>
<dbReference type="AlphaFoldDB" id="A0A1H3XG12"/>
<dbReference type="InterPro" id="IPR002123">
    <property type="entry name" value="Plipid/glycerol_acylTrfase"/>
</dbReference>